<comment type="caution">
    <text evidence="3">The sequence shown here is derived from an EMBL/GenBank/DDBJ whole genome shotgun (WGS) entry which is preliminary data.</text>
</comment>
<dbReference type="Pfam" id="PF08205">
    <property type="entry name" value="C2-set_2"/>
    <property type="match status" value="1"/>
</dbReference>
<feature type="domain" description="Ig-like" evidence="2">
    <location>
        <begin position="2"/>
        <end position="50"/>
    </location>
</feature>
<evidence type="ECO:0000259" key="2">
    <source>
        <dbReference type="PROSITE" id="PS50835"/>
    </source>
</evidence>
<dbReference type="AlphaFoldDB" id="A0A8J2KR39"/>
<evidence type="ECO:0000313" key="3">
    <source>
        <dbReference type="EMBL" id="CAG7730570.1"/>
    </source>
</evidence>
<protein>
    <recommendedName>
        <fullName evidence="2">Ig-like domain-containing protein</fullName>
    </recommendedName>
</protein>
<organism evidence="3 4">
    <name type="scientific">Allacma fusca</name>
    <dbReference type="NCBI Taxonomy" id="39272"/>
    <lineage>
        <taxon>Eukaryota</taxon>
        <taxon>Metazoa</taxon>
        <taxon>Ecdysozoa</taxon>
        <taxon>Arthropoda</taxon>
        <taxon>Hexapoda</taxon>
        <taxon>Collembola</taxon>
        <taxon>Symphypleona</taxon>
        <taxon>Sminthuridae</taxon>
        <taxon>Allacma</taxon>
    </lineage>
</organism>
<evidence type="ECO:0000256" key="1">
    <source>
        <dbReference type="ARBA" id="ARBA00023157"/>
    </source>
</evidence>
<proteinExistence type="predicted"/>
<dbReference type="InterPro" id="IPR007110">
    <property type="entry name" value="Ig-like_dom"/>
</dbReference>
<reference evidence="3" key="1">
    <citation type="submission" date="2021-06" db="EMBL/GenBank/DDBJ databases">
        <authorList>
            <person name="Hodson N. C."/>
            <person name="Mongue J. A."/>
            <person name="Jaron S. K."/>
        </authorList>
    </citation>
    <scope>NUCLEOTIDE SEQUENCE</scope>
</reference>
<evidence type="ECO:0000313" key="4">
    <source>
        <dbReference type="Proteomes" id="UP000708208"/>
    </source>
</evidence>
<sequence length="50" mass="5716">PPKSIELVNHAPDAKITLKEKDQTELECVVREARPAASVIWFKNDKVLRM</sequence>
<dbReference type="Proteomes" id="UP000708208">
    <property type="component" value="Unassembled WGS sequence"/>
</dbReference>
<dbReference type="InterPro" id="IPR013162">
    <property type="entry name" value="CD80_C2-set"/>
</dbReference>
<feature type="non-terminal residue" evidence="3">
    <location>
        <position position="50"/>
    </location>
</feature>
<dbReference type="OrthoDB" id="10028801at2759"/>
<feature type="non-terminal residue" evidence="3">
    <location>
        <position position="1"/>
    </location>
</feature>
<keyword evidence="4" id="KW-1185">Reference proteome</keyword>
<keyword evidence="1" id="KW-1015">Disulfide bond</keyword>
<dbReference type="EMBL" id="CAJVCH010196618">
    <property type="protein sequence ID" value="CAG7730570.1"/>
    <property type="molecule type" value="Genomic_DNA"/>
</dbReference>
<accession>A0A8J2KR39</accession>
<gene>
    <name evidence="3" type="ORF">AFUS01_LOCUS19202</name>
</gene>
<dbReference type="PROSITE" id="PS50835">
    <property type="entry name" value="IG_LIKE"/>
    <property type="match status" value="1"/>
</dbReference>
<name>A0A8J2KR39_9HEXA</name>